<reference evidence="3 4" key="1">
    <citation type="submission" date="2017-04" db="EMBL/GenBank/DDBJ databases">
        <authorList>
            <person name="Afonso C.L."/>
            <person name="Miller P.J."/>
            <person name="Scott M.A."/>
            <person name="Spackman E."/>
            <person name="Goraichik I."/>
            <person name="Dimitrov K.M."/>
            <person name="Suarez D.L."/>
            <person name="Swayne D.E."/>
        </authorList>
    </citation>
    <scope>NUCLEOTIDE SEQUENCE [LARGE SCALE GENOMIC DNA]</scope>
    <source>
        <strain evidence="3 4">11</strain>
    </source>
</reference>
<keyword evidence="1" id="KW-0472">Membrane</keyword>
<proteinExistence type="predicted"/>
<protein>
    <submittedName>
        <fullName evidence="3">Alpha/beta hydrolase family protein</fullName>
    </submittedName>
</protein>
<evidence type="ECO:0000313" key="3">
    <source>
        <dbReference type="EMBL" id="SMG12471.1"/>
    </source>
</evidence>
<dbReference type="SUPFAM" id="SSF53474">
    <property type="entry name" value="alpha/beta-Hydrolases"/>
    <property type="match status" value="1"/>
</dbReference>
<dbReference type="Pfam" id="PF12695">
    <property type="entry name" value="Abhydrolase_5"/>
    <property type="match status" value="1"/>
</dbReference>
<dbReference type="InterPro" id="IPR029058">
    <property type="entry name" value="AB_hydrolase_fold"/>
</dbReference>
<dbReference type="RefSeq" id="WP_176228822.1">
    <property type="nucleotide sequence ID" value="NZ_FXAZ01000001.1"/>
</dbReference>
<dbReference type="GO" id="GO:0016787">
    <property type="term" value="F:hydrolase activity"/>
    <property type="evidence" value="ECO:0007669"/>
    <property type="project" value="UniProtKB-KW"/>
</dbReference>
<gene>
    <name evidence="3" type="ORF">SAMN06295960_0333</name>
</gene>
<keyword evidence="1" id="KW-1133">Transmembrane helix</keyword>
<feature type="domain" description="Alpha/beta hydrolase fold-5" evidence="2">
    <location>
        <begin position="67"/>
        <end position="229"/>
    </location>
</feature>
<keyword evidence="3" id="KW-0378">Hydrolase</keyword>
<keyword evidence="1" id="KW-0812">Transmembrane</keyword>
<keyword evidence="4" id="KW-1185">Reference proteome</keyword>
<feature type="transmembrane region" description="Helical" evidence="1">
    <location>
        <begin position="7"/>
        <end position="28"/>
    </location>
</feature>
<accession>A0A1X7ICS3</accession>
<dbReference type="InterPro" id="IPR029059">
    <property type="entry name" value="AB_hydrolase_5"/>
</dbReference>
<dbReference type="EMBL" id="FXAZ01000001">
    <property type="protein sequence ID" value="SMG12471.1"/>
    <property type="molecule type" value="Genomic_DNA"/>
</dbReference>
<evidence type="ECO:0000256" key="1">
    <source>
        <dbReference type="SAM" id="Phobius"/>
    </source>
</evidence>
<dbReference type="Proteomes" id="UP000193834">
    <property type="component" value="Unassembled WGS sequence"/>
</dbReference>
<dbReference type="AlphaFoldDB" id="A0A1X7ICS3"/>
<name>A0A1X7ICS3_9BACL</name>
<dbReference type="STRING" id="1852522.SAMN06295960_0333"/>
<sequence length="245" mass="26353">MKHRRRSILSFLLLIILVGGGIGLYVYLTPYHAESEAIEALGSTANVSVTNSSTHISFEVPKSPKASIIFYPGALVEPESYAPLAKELASHHINTYIVKMPLNLAVLGINKAKDILDDIPKSSATFIAGHSLGGAMAASYAGKHADQFDGLILLAAYANDDLSNTSLHALSIYGSKDQVLNLKSYQEKWSLLPPSATEHIIEGGNHAQFGDYGFQKGDATADISKEDQWKETAEAIAAWISLLSP</sequence>
<evidence type="ECO:0000313" key="4">
    <source>
        <dbReference type="Proteomes" id="UP000193834"/>
    </source>
</evidence>
<dbReference type="Gene3D" id="3.40.50.1820">
    <property type="entry name" value="alpha/beta hydrolase"/>
    <property type="match status" value="1"/>
</dbReference>
<organism evidence="3 4">
    <name type="scientific">Paenibacillus aquistagni</name>
    <dbReference type="NCBI Taxonomy" id="1852522"/>
    <lineage>
        <taxon>Bacteria</taxon>
        <taxon>Bacillati</taxon>
        <taxon>Bacillota</taxon>
        <taxon>Bacilli</taxon>
        <taxon>Bacillales</taxon>
        <taxon>Paenibacillaceae</taxon>
        <taxon>Paenibacillus</taxon>
    </lineage>
</organism>
<evidence type="ECO:0000259" key="2">
    <source>
        <dbReference type="Pfam" id="PF12695"/>
    </source>
</evidence>